<gene>
    <name evidence="2" type="ORF">IZU98_24785</name>
</gene>
<accession>A0A7S9LMY7</accession>
<reference evidence="2 3" key="1">
    <citation type="submission" date="2020-11" db="EMBL/GenBank/DDBJ databases">
        <title>Pseudomonas fulva producing VIM-24.</title>
        <authorList>
            <person name="Liu S."/>
        </authorList>
    </citation>
    <scope>NUCLEOTIDE SEQUENCE [LARGE SCALE GENOMIC DNA]</scope>
    <source>
        <strain evidence="2 3">ZDHY414</strain>
        <plasmid evidence="2 3">pVIM-24-ZDHY414</plasmid>
    </source>
</reference>
<evidence type="ECO:0000313" key="3">
    <source>
        <dbReference type="Proteomes" id="UP000594430"/>
    </source>
</evidence>
<dbReference type="EMBL" id="CP064948">
    <property type="protein sequence ID" value="QPH52097.1"/>
    <property type="molecule type" value="Genomic_DNA"/>
</dbReference>
<organism evidence="2 3">
    <name type="scientific">Pseudomonas fulva</name>
    <dbReference type="NCBI Taxonomy" id="47880"/>
    <lineage>
        <taxon>Bacteria</taxon>
        <taxon>Pseudomonadati</taxon>
        <taxon>Pseudomonadota</taxon>
        <taxon>Gammaproteobacteria</taxon>
        <taxon>Pseudomonadales</taxon>
        <taxon>Pseudomonadaceae</taxon>
        <taxon>Pseudomonas</taxon>
    </lineage>
</organism>
<feature type="transmembrane region" description="Helical" evidence="1">
    <location>
        <begin position="66"/>
        <end position="87"/>
    </location>
</feature>
<sequence length="100" mass="10882">MSIRQTTGDVKKIEGRLRFPDLASFLFVLGFVMALIGIFGGVLALHALSAFAFLSSLIVSILRKDLHMICLAFSFTIATALGVYQGMNPVEFKIPLVAHP</sequence>
<keyword evidence="1" id="KW-1133">Transmembrane helix</keyword>
<evidence type="ECO:0000256" key="1">
    <source>
        <dbReference type="SAM" id="Phobius"/>
    </source>
</evidence>
<dbReference type="AlphaFoldDB" id="A0A7S9LMY7"/>
<geneLocation type="plasmid" evidence="2 3">
    <name>pVIM-24-ZDHY414</name>
</geneLocation>
<feature type="transmembrane region" description="Helical" evidence="1">
    <location>
        <begin position="25"/>
        <end position="54"/>
    </location>
</feature>
<name>A0A7S9LMY7_9PSED</name>
<keyword evidence="1" id="KW-0812">Transmembrane</keyword>
<evidence type="ECO:0000313" key="2">
    <source>
        <dbReference type="EMBL" id="QPH52097.1"/>
    </source>
</evidence>
<keyword evidence="2" id="KW-0614">Plasmid</keyword>
<dbReference type="RefSeq" id="WP_196110791.1">
    <property type="nucleotide sequence ID" value="NZ_CP064945.1"/>
</dbReference>
<protein>
    <submittedName>
        <fullName evidence="2">Uncharacterized protein</fullName>
    </submittedName>
</protein>
<dbReference type="Proteomes" id="UP000594430">
    <property type="component" value="Plasmid pVIM-24-ZDHY414"/>
</dbReference>
<proteinExistence type="predicted"/>
<keyword evidence="1" id="KW-0472">Membrane</keyword>